<feature type="transmembrane region" description="Helical" evidence="1">
    <location>
        <begin position="166"/>
        <end position="183"/>
    </location>
</feature>
<dbReference type="EMBL" id="LBYI01000009">
    <property type="protein sequence ID" value="KKR50627.1"/>
    <property type="molecule type" value="Genomic_DNA"/>
</dbReference>
<reference evidence="2 3" key="1">
    <citation type="journal article" date="2015" name="Nature">
        <title>rRNA introns, odd ribosomes, and small enigmatic genomes across a large radiation of phyla.</title>
        <authorList>
            <person name="Brown C.T."/>
            <person name="Hug L.A."/>
            <person name="Thomas B.C."/>
            <person name="Sharon I."/>
            <person name="Castelle C.J."/>
            <person name="Singh A."/>
            <person name="Wilkins M.J."/>
            <person name="Williams K.H."/>
            <person name="Banfield J.F."/>
        </authorList>
    </citation>
    <scope>NUCLEOTIDE SEQUENCE [LARGE SCALE GENOMIC DNA]</scope>
</reference>
<feature type="transmembrane region" description="Helical" evidence="1">
    <location>
        <begin position="78"/>
        <end position="99"/>
    </location>
</feature>
<dbReference type="Proteomes" id="UP000034531">
    <property type="component" value="Unassembled WGS sequence"/>
</dbReference>
<evidence type="ECO:0000256" key="1">
    <source>
        <dbReference type="SAM" id="Phobius"/>
    </source>
</evidence>
<name>A0A0G0UK64_9BACT</name>
<evidence type="ECO:0000313" key="3">
    <source>
        <dbReference type="Proteomes" id="UP000034531"/>
    </source>
</evidence>
<feature type="transmembrane region" description="Helical" evidence="1">
    <location>
        <begin position="106"/>
        <end position="123"/>
    </location>
</feature>
<dbReference type="AlphaFoldDB" id="A0A0G0UK64"/>
<evidence type="ECO:0000313" key="2">
    <source>
        <dbReference type="EMBL" id="KKR50627.1"/>
    </source>
</evidence>
<accession>A0A0G0UK64</accession>
<feature type="transmembrane region" description="Helical" evidence="1">
    <location>
        <begin position="279"/>
        <end position="299"/>
    </location>
</feature>
<keyword evidence="1" id="KW-0472">Membrane</keyword>
<comment type="caution">
    <text evidence="2">The sequence shown here is derived from an EMBL/GenBank/DDBJ whole genome shotgun (WGS) entry which is preliminary data.</text>
</comment>
<feature type="transmembrane region" description="Helical" evidence="1">
    <location>
        <begin position="213"/>
        <end position="230"/>
    </location>
</feature>
<feature type="transmembrane region" description="Helical" evidence="1">
    <location>
        <begin position="351"/>
        <end position="371"/>
    </location>
</feature>
<feature type="transmembrane region" description="Helical" evidence="1">
    <location>
        <begin position="250"/>
        <end position="270"/>
    </location>
</feature>
<feature type="transmembrane region" description="Helical" evidence="1">
    <location>
        <begin position="23"/>
        <end position="41"/>
    </location>
</feature>
<feature type="transmembrane region" description="Helical" evidence="1">
    <location>
        <begin position="143"/>
        <end position="159"/>
    </location>
</feature>
<feature type="transmembrane region" description="Helical" evidence="1">
    <location>
        <begin position="311"/>
        <end position="330"/>
    </location>
</feature>
<proteinExistence type="predicted"/>
<protein>
    <submittedName>
        <fullName evidence="2">Uncharacterized protein</fullName>
    </submittedName>
</protein>
<organism evidence="2 3">
    <name type="scientific">Candidatus Curtissbacteria bacterium GW2011_GWA1_40_16</name>
    <dbReference type="NCBI Taxonomy" id="1618405"/>
    <lineage>
        <taxon>Bacteria</taxon>
        <taxon>Candidatus Curtissiibacteriota</taxon>
    </lineage>
</organism>
<feature type="transmembrane region" description="Helical" evidence="1">
    <location>
        <begin position="53"/>
        <end position="72"/>
    </location>
</feature>
<keyword evidence="1" id="KW-1133">Transmembrane helix</keyword>
<keyword evidence="1" id="KW-0812">Transmembrane</keyword>
<sequence>MNLSHRLADSKKLTGLEIVMHKIRYPLNIAIPLIIFILTAWGKWTYFGNVWEVGVFSTQFVPWICGIFAQILNIDPQILISDFILVLMTLGPVSFYFFAQKLTHRHFPAVITGLATMLPVFWFSSNLNPRLILALRDGDGGHIAGLTVITMASLIYLLYVREGKKLHLFLLTILLCLAGLISFFSLYIFMAFFILISISEILVGYGKIKAKRFAMGGILIFLIIAVVYNLDLWNIVSSEDGRTALVVMTNIIPLLFFLVPVLGTISFLIFDRRPELQPLFLALGTTAIFGLLHFVRVSIVDIPLLHQDRYAAEFSFSTGFLIGVITTYIFDLLRAGKLINKSPLLYNRRTLIAFVFAGIILLGLLGSVLFIPRSFD</sequence>
<gene>
    <name evidence="2" type="ORF">UT84_C0009G0014</name>
</gene>